<dbReference type="InterPro" id="IPR050266">
    <property type="entry name" value="AB_hydrolase_sf"/>
</dbReference>
<dbReference type="Proteomes" id="UP000190961">
    <property type="component" value="Unassembled WGS sequence"/>
</dbReference>
<dbReference type="EMBL" id="FUZU01000002">
    <property type="protein sequence ID" value="SKC78990.1"/>
    <property type="molecule type" value="Genomic_DNA"/>
</dbReference>
<dbReference type="OrthoDB" id="59888at2"/>
<dbReference type="AlphaFoldDB" id="A0A1T5LSS4"/>
<evidence type="ECO:0000256" key="1">
    <source>
        <dbReference type="SAM" id="SignalP"/>
    </source>
</evidence>
<dbReference type="InterPro" id="IPR029058">
    <property type="entry name" value="AB_hydrolase_fold"/>
</dbReference>
<accession>A0A1T5LSS4</accession>
<feature type="chain" id="PRO_5011962091" evidence="1">
    <location>
        <begin position="19"/>
        <end position="295"/>
    </location>
</feature>
<sequence length="295" mass="33582">MKVYLTLIVILTAFLSHAQQKLIKVNGHNLNIYQKGFENRKKNAPAIIFENGMGVGLGNWDTVIDQIAKFAPVFAYDRSGVEKSDKVYQMPTVKVVADNLKSLLTTLNISPPYILVGHSMGGVYIRAFAGFYPNDIAALVFVDPADFTETKQQWNSIFRAIGVPEKKIDEMLYNRLYTKSEVDSLNFGPWSEAQVLADLRRTDFAEINNLPLPNVPIYFLVGGRFDVPPERRSKDFDQEYFFKVKSNQNMERWRKVIDSSGKGGALIYLPKSGHYIQRDDPKAVINTIKYIVENW</sequence>
<dbReference type="RefSeq" id="WP_159453737.1">
    <property type="nucleotide sequence ID" value="NZ_FUZU01000002.1"/>
</dbReference>
<evidence type="ECO:0000313" key="3">
    <source>
        <dbReference type="EMBL" id="SKC78990.1"/>
    </source>
</evidence>
<gene>
    <name evidence="3" type="ORF">SAMN05660236_3852</name>
</gene>
<proteinExistence type="predicted"/>
<reference evidence="3 4" key="1">
    <citation type="submission" date="2017-02" db="EMBL/GenBank/DDBJ databases">
        <authorList>
            <person name="Peterson S.W."/>
        </authorList>
    </citation>
    <scope>NUCLEOTIDE SEQUENCE [LARGE SCALE GENOMIC DNA]</scope>
    <source>
        <strain evidence="3 4">DSM 25262</strain>
    </source>
</reference>
<evidence type="ECO:0000313" key="4">
    <source>
        <dbReference type="Proteomes" id="UP000190961"/>
    </source>
</evidence>
<feature type="signal peptide" evidence="1">
    <location>
        <begin position="1"/>
        <end position="18"/>
    </location>
</feature>
<feature type="domain" description="AB hydrolase-1" evidence="2">
    <location>
        <begin position="45"/>
        <end position="154"/>
    </location>
</feature>
<organism evidence="3 4">
    <name type="scientific">Ohtaekwangia koreensis</name>
    <dbReference type="NCBI Taxonomy" id="688867"/>
    <lineage>
        <taxon>Bacteria</taxon>
        <taxon>Pseudomonadati</taxon>
        <taxon>Bacteroidota</taxon>
        <taxon>Cytophagia</taxon>
        <taxon>Cytophagales</taxon>
        <taxon>Fulvivirgaceae</taxon>
        <taxon>Ohtaekwangia</taxon>
    </lineage>
</organism>
<dbReference type="PANTHER" id="PTHR43798">
    <property type="entry name" value="MONOACYLGLYCEROL LIPASE"/>
    <property type="match status" value="1"/>
</dbReference>
<keyword evidence="1" id="KW-0732">Signal</keyword>
<dbReference type="Pfam" id="PF00561">
    <property type="entry name" value="Abhydrolase_1"/>
    <property type="match status" value="1"/>
</dbReference>
<keyword evidence="4" id="KW-1185">Reference proteome</keyword>
<name>A0A1T5LSS4_9BACT</name>
<dbReference type="InterPro" id="IPR000073">
    <property type="entry name" value="AB_hydrolase_1"/>
</dbReference>
<dbReference type="GO" id="GO:0016020">
    <property type="term" value="C:membrane"/>
    <property type="evidence" value="ECO:0007669"/>
    <property type="project" value="TreeGrafter"/>
</dbReference>
<evidence type="ECO:0000259" key="2">
    <source>
        <dbReference type="Pfam" id="PF00561"/>
    </source>
</evidence>
<protein>
    <submittedName>
        <fullName evidence="3">Pimeloyl-ACP methyl ester carboxylesterase</fullName>
    </submittedName>
</protein>
<dbReference type="Gene3D" id="3.40.50.1820">
    <property type="entry name" value="alpha/beta hydrolase"/>
    <property type="match status" value="1"/>
</dbReference>
<dbReference type="SUPFAM" id="SSF53474">
    <property type="entry name" value="alpha/beta-Hydrolases"/>
    <property type="match status" value="1"/>
</dbReference>
<dbReference type="STRING" id="688867.SAMN05660236_3852"/>
<dbReference type="PANTHER" id="PTHR43798:SF33">
    <property type="entry name" value="HYDROLASE, PUTATIVE (AFU_ORTHOLOGUE AFUA_2G14860)-RELATED"/>
    <property type="match status" value="1"/>
</dbReference>